<dbReference type="GO" id="GO:0005524">
    <property type="term" value="F:ATP binding"/>
    <property type="evidence" value="ECO:0007669"/>
    <property type="project" value="UniProtKB-KW"/>
</dbReference>
<gene>
    <name evidence="9" type="ORF">SmJEL517_g04845</name>
</gene>
<dbReference type="FunFam" id="1.10.3380.10:FF:000001">
    <property type="entry name" value="U5 small nuclear ribonucleoprotein helicase"/>
    <property type="match status" value="1"/>
</dbReference>
<dbReference type="GO" id="GO:0004386">
    <property type="term" value="F:helicase activity"/>
    <property type="evidence" value="ECO:0007669"/>
    <property type="project" value="UniProtKB-KW"/>
</dbReference>
<evidence type="ECO:0000259" key="8">
    <source>
        <dbReference type="PROSITE" id="PS51194"/>
    </source>
</evidence>
<dbReference type="STRING" id="1806994.A0A507C342"/>
<comment type="caution">
    <text evidence="9">The sequence shown here is derived from an EMBL/GenBank/DDBJ whole genome shotgun (WGS) entry which is preliminary data.</text>
</comment>
<dbReference type="SUPFAM" id="SSF46785">
    <property type="entry name" value="Winged helix' DNA-binding domain"/>
    <property type="match status" value="2"/>
</dbReference>
<dbReference type="Gene3D" id="1.10.150.20">
    <property type="entry name" value="5' to 3' exonuclease, C-terminal subdomain"/>
    <property type="match status" value="1"/>
</dbReference>
<dbReference type="Gene3D" id="2.60.40.150">
    <property type="entry name" value="C2 domain"/>
    <property type="match status" value="2"/>
</dbReference>
<dbReference type="Gene3D" id="1.10.3380.10">
    <property type="entry name" value="Sec63 N-terminal domain-like domain"/>
    <property type="match status" value="2"/>
</dbReference>
<dbReference type="InterPro" id="IPR036388">
    <property type="entry name" value="WH-like_DNA-bd_sf"/>
</dbReference>
<keyword evidence="4" id="KW-0347">Helicase</keyword>
<evidence type="ECO:0000259" key="7">
    <source>
        <dbReference type="PROSITE" id="PS51192"/>
    </source>
</evidence>
<name>A0A507C342_9FUNG</name>
<sequence>MAPEANGHGRMMFTDILRSRLAHPRTNQDDDDDDDEEQRNIGSTHSPVQAELETLLDGLRASLRQWRENPRHTQPIEYARNISFANPLLTRRVPSPETNSWLGDDDVDMLPPDAFDESPPALPPRNLNVSIETLHEGQGRAITYNRDWLVSQCEAHIASHVESDAMTAVQLCTDLFGILRSNAEESSLQNALVDLLGFSNFEFVSSVVLHRAEIVNTIVQSAAERFSDDEDDYKKPPTESEKPAQVVRPSYGTQVTIMSEDDKKLAKLAKKENRKKKRLAVDEVNAMSNASLLGFDGEHLRQAREAQLRLAASAPQVLDPNSAVYAPQEVFPHVYQSGSGGSMLSAFGTKFTLPVGSERKDYKEHEEISIPFSKPAPLTVGEKLVFIDTLDEWSKRAFKGYTSLNRVQSIVFPVAYQTNENMLICAPTGAGKTDVAMLTVLRTLQQYRKDGHLLKNDFKIVYVAPMKALAAEIVRKFSSRLGAKESEGGLGLVVKELTGDMQLTRAEIGATQMIVTTPEKWDVVTRKSVGDTELAQKVRLLIIDEVHLLHDDRGAVIESIVARTLRQVESTQSLIRIVGLSATLPNYVDVARVNPYQGLFYFDSGFRPVPLAQHFVGVKGRAGGASSLANMNHVTYDKVLDKVKDKHQVMVFVHSRKDTVKTSYMLRDEAVREGKMEFFDPSYDTNFGLAVKDISKSKNREMKELFAQGFGIHHAGMLRSDRNMMEKYFEKGFIRVLCCTATLAWGVNLPAFAVIIKGTQVYDSAKGKFIDLSILDVLQIFGRAGRPQYEDHGDATIVTSHDKLSHYVSAMTQQHPIESQFATNMTDNLNAEISLGTVTNLDEAVKWLSYTYLYVRMKKNPFHYGLEWQQLQDDPLLGSRRRELIISASKSLHKAQMIVFDERTGYLTPKDLGRTASSFYIRSATIEVFNTMMRPRMSEADVLSMISMSSEFENIRVREEEMTSLQNLEQECVCAVKGSVDTNYGKSNILLQAYVSKLTIEEFALVSDTAYVAQNAARILRACFEIALNRSWGPTAAVILSLSKSVDRRMWSFEHPLAQFDLPMEIIQKMENSPKIMTLESMRDMDVVELGNIIRHNKMAPTVAKCVDQFPTLYIEASVAPITRTVLRVTLYITPDFTWNDRVHGTAEPWWIWIEDAENVEILHSEYFLLTKRQQRETQKLGFTIPLPSVSSTTDGLPPQIFVRAISDKWIGAECVVPISFKHLILPSLQASIQTDLLDLSPLPVSALQNPVLEAICEKRFDYFNAVQTQIFHTLYHTDHNALVGAPTGSGKTVAAELAMWATFRDNPTAKVVYIAPLKALVRERVSDWRARLTGPMNRRLVELTGDVTPDLRTIEEADIIITTPEKWDGISRSWKSRSYVTSVGLVIIDEIHLLGGERGPILEIIVSRMNYIASQTQRKVRIVGLSTALANAHDLGDWLGIKHVGLFNFRHSVRPVPLDIYIEGYPGKHYCPRMMSMNKPTYAAIMTHSPTKPVIVFVSSRRQTRLTAQDLISLCAADDNPRRFLKISENDLDNISSQIRDPALRLSLSFGIGLHHAGLVDSDRKTVEELFVNNKIQILIATSTLAWGVNFPAHLVVVKGTEFFDAKKHAYVDFPITDVLQMMGRAGRPQFDDSGVAVILVHDVKKNFYKKFLHEPFPVESSLHSCLHDHFNAEIVSGTIKSKQDAVDFLTWTYFYRRLPMNPTYYGLETTDAHSINIFLSGVVEKTITDLAEAGCCDVQSQFFITPTVIGRIASYYYLQYRTVDLLRKRLTRDYRATGRAEDHDGDFSRMMRILSDVSEYDEHPVRHNEDHHNQEMEAMLPVHGYDPLKKGQSSFGGPRQVLGYDSPHLKVFLLMQAHLTRMTSFPIADYATDLVSVLDQSIRVMQAMVDVSADQGYLATTKGVMKLMQCIKQARWPTDSTLLTLPRITPDMISSLQYKKQPVTKISQLLQLSEADITNIFKRIPSLSPPHIQDIVRIITSMPSMNIRYRIDGTKQLETGEIVLKAGESYTIKIEAARHRPYRSLSGSNVMDYRTYTPKFPKPQYEGWWALLCEPDADELIGIKRVSPSGSGRGAGDTEQGVAPQRVSKDGRLSTSVEFTVPDEPGTRKTFGISLMSDAYLGLDVHVRFDIAIV</sequence>
<dbReference type="CDD" id="cd18020">
    <property type="entry name" value="DEXHc_ASCC3_1"/>
    <property type="match status" value="1"/>
</dbReference>
<dbReference type="PROSITE" id="PS51192">
    <property type="entry name" value="HELICASE_ATP_BIND_1"/>
    <property type="match status" value="2"/>
</dbReference>
<feature type="domain" description="Helicase C-terminal" evidence="8">
    <location>
        <begin position="1481"/>
        <end position="1676"/>
    </location>
</feature>
<dbReference type="InterPro" id="IPR014756">
    <property type="entry name" value="Ig_E-set"/>
</dbReference>
<dbReference type="GO" id="GO:0003676">
    <property type="term" value="F:nucleic acid binding"/>
    <property type="evidence" value="ECO:0007669"/>
    <property type="project" value="InterPro"/>
</dbReference>
<dbReference type="InterPro" id="IPR036390">
    <property type="entry name" value="WH_DNA-bd_sf"/>
</dbReference>
<dbReference type="InterPro" id="IPR004179">
    <property type="entry name" value="Sec63-dom"/>
</dbReference>
<accession>A0A507C342</accession>
<dbReference type="FunFam" id="1.10.10.10:FF:000012">
    <property type="entry name" value="U5 small nuclear ribonucleoprotein helicase"/>
    <property type="match status" value="1"/>
</dbReference>
<dbReference type="InterPro" id="IPR027417">
    <property type="entry name" value="P-loop_NTPase"/>
</dbReference>
<dbReference type="SMART" id="SM00382">
    <property type="entry name" value="AAA"/>
    <property type="match status" value="2"/>
</dbReference>
<protein>
    <submittedName>
        <fullName evidence="9">Uncharacterized protein</fullName>
    </submittedName>
</protein>
<dbReference type="FunFam" id="1.10.10.10:FF:000024">
    <property type="entry name" value="U5 small nuclear ribonucleoprotein helicase"/>
    <property type="match status" value="1"/>
</dbReference>
<dbReference type="InterPro" id="IPR041094">
    <property type="entry name" value="Brr2_helicase_PWI"/>
</dbReference>
<dbReference type="PROSITE" id="PS51194">
    <property type="entry name" value="HELICASE_CTER"/>
    <property type="match status" value="2"/>
</dbReference>
<evidence type="ECO:0000313" key="9">
    <source>
        <dbReference type="EMBL" id="TPX31933.1"/>
    </source>
</evidence>
<dbReference type="EMBL" id="QEAO01000037">
    <property type="protein sequence ID" value="TPX31933.1"/>
    <property type="molecule type" value="Genomic_DNA"/>
</dbReference>
<evidence type="ECO:0000313" key="10">
    <source>
        <dbReference type="Proteomes" id="UP000319731"/>
    </source>
</evidence>
<keyword evidence="5" id="KW-0067">ATP-binding</keyword>
<keyword evidence="2" id="KW-0547">Nucleotide-binding</keyword>
<dbReference type="InterPro" id="IPR001650">
    <property type="entry name" value="Helicase_C-like"/>
</dbReference>
<evidence type="ECO:0000256" key="3">
    <source>
        <dbReference type="ARBA" id="ARBA00022801"/>
    </source>
</evidence>
<dbReference type="Pfam" id="PF00270">
    <property type="entry name" value="DEAD"/>
    <property type="match status" value="2"/>
</dbReference>
<dbReference type="FunFam" id="2.60.40.150:FF:000004">
    <property type="entry name" value="RNA helicase, activating signal cointegrator 1"/>
    <property type="match status" value="1"/>
</dbReference>
<dbReference type="InterPro" id="IPR003593">
    <property type="entry name" value="AAA+_ATPase"/>
</dbReference>
<dbReference type="PIRSF" id="PIRSF039073">
    <property type="entry name" value="BRR2"/>
    <property type="match status" value="1"/>
</dbReference>
<feature type="domain" description="Helicase ATP-binding" evidence="7">
    <location>
        <begin position="413"/>
        <end position="602"/>
    </location>
</feature>
<dbReference type="PANTHER" id="PTHR47961">
    <property type="entry name" value="DNA POLYMERASE THETA, PUTATIVE (AFU_ORTHOLOGUE AFUA_1G05260)-RELATED"/>
    <property type="match status" value="1"/>
</dbReference>
<dbReference type="Pfam" id="PF23445">
    <property type="entry name" value="WHD_SNRNP200"/>
    <property type="match status" value="2"/>
</dbReference>
<dbReference type="Gene3D" id="1.10.10.10">
    <property type="entry name" value="Winged helix-like DNA-binding domain superfamily/Winged helix DNA-binding domain"/>
    <property type="match status" value="2"/>
</dbReference>
<dbReference type="SUPFAM" id="SSF52540">
    <property type="entry name" value="P-loop containing nucleoside triphosphate hydrolases"/>
    <property type="match status" value="3"/>
</dbReference>
<dbReference type="InterPro" id="IPR050474">
    <property type="entry name" value="Hel308_SKI2-like"/>
</dbReference>
<feature type="region of interest" description="Disordered" evidence="6">
    <location>
        <begin position="2067"/>
        <end position="2095"/>
    </location>
</feature>
<evidence type="ECO:0000256" key="5">
    <source>
        <dbReference type="ARBA" id="ARBA00022840"/>
    </source>
</evidence>
<evidence type="ECO:0000256" key="4">
    <source>
        <dbReference type="ARBA" id="ARBA00022806"/>
    </source>
</evidence>
<dbReference type="GO" id="GO:0016787">
    <property type="term" value="F:hydrolase activity"/>
    <property type="evidence" value="ECO:0007669"/>
    <property type="project" value="UniProtKB-KW"/>
</dbReference>
<keyword evidence="10" id="KW-1185">Reference proteome</keyword>
<dbReference type="CDD" id="cd18795">
    <property type="entry name" value="SF2_C_Ski2"/>
    <property type="match status" value="2"/>
</dbReference>
<dbReference type="GO" id="GO:0032991">
    <property type="term" value="C:protein-containing complex"/>
    <property type="evidence" value="ECO:0007669"/>
    <property type="project" value="UniProtKB-ARBA"/>
</dbReference>
<keyword evidence="3" id="KW-0378">Hydrolase</keyword>
<dbReference type="SMART" id="SM00487">
    <property type="entry name" value="DEXDc"/>
    <property type="match status" value="2"/>
</dbReference>
<feature type="region of interest" description="Disordered" evidence="6">
    <location>
        <begin position="23"/>
        <end position="49"/>
    </location>
</feature>
<dbReference type="SMART" id="SM00490">
    <property type="entry name" value="HELICc"/>
    <property type="match status" value="2"/>
</dbReference>
<reference evidence="9 10" key="1">
    <citation type="journal article" date="2019" name="Sci. Rep.">
        <title>Comparative genomics of chytrid fungi reveal insights into the obligate biotrophic and pathogenic lifestyle of Synchytrium endobioticum.</title>
        <authorList>
            <person name="van de Vossenberg B.T.L.H."/>
            <person name="Warris S."/>
            <person name="Nguyen H.D.T."/>
            <person name="van Gent-Pelzer M.P.E."/>
            <person name="Joly D.L."/>
            <person name="van de Geest H.C."/>
            <person name="Bonants P.J.M."/>
            <person name="Smith D.S."/>
            <person name="Levesque C.A."/>
            <person name="van der Lee T.A.J."/>
        </authorList>
    </citation>
    <scope>NUCLEOTIDE SEQUENCE [LARGE SCALE GENOMIC DNA]</scope>
    <source>
        <strain evidence="9 10">JEL517</strain>
    </source>
</reference>
<evidence type="ECO:0000256" key="6">
    <source>
        <dbReference type="SAM" id="MobiDB-lite"/>
    </source>
</evidence>
<keyword evidence="1" id="KW-0677">Repeat</keyword>
<dbReference type="Gene3D" id="3.40.50.300">
    <property type="entry name" value="P-loop containing nucleotide triphosphate hydrolases"/>
    <property type="match status" value="4"/>
</dbReference>
<dbReference type="FunFam" id="3.40.50.300:FF:000102">
    <property type="entry name" value="RNA helicase, activating signal cointegrator 1"/>
    <property type="match status" value="1"/>
</dbReference>
<dbReference type="OrthoDB" id="5575at2759"/>
<dbReference type="RefSeq" id="XP_031023244.1">
    <property type="nucleotide sequence ID" value="XM_031170773.1"/>
</dbReference>
<organism evidence="9 10">
    <name type="scientific">Synchytrium microbalum</name>
    <dbReference type="NCBI Taxonomy" id="1806994"/>
    <lineage>
        <taxon>Eukaryota</taxon>
        <taxon>Fungi</taxon>
        <taxon>Fungi incertae sedis</taxon>
        <taxon>Chytridiomycota</taxon>
        <taxon>Chytridiomycota incertae sedis</taxon>
        <taxon>Chytridiomycetes</taxon>
        <taxon>Synchytriales</taxon>
        <taxon>Synchytriaceae</taxon>
        <taxon>Synchytrium</taxon>
    </lineage>
</organism>
<dbReference type="PANTHER" id="PTHR47961:SF13">
    <property type="entry name" value="ACTIVATING SIGNAL COINTEGRATOR 1 COMPLEX SUBUNIT 3"/>
    <property type="match status" value="1"/>
</dbReference>
<dbReference type="FunFam" id="1.10.3380.10:FF:000002">
    <property type="entry name" value="Activating signal cointegrator 1 complex subunit 3"/>
    <property type="match status" value="1"/>
</dbReference>
<dbReference type="CDD" id="cd18022">
    <property type="entry name" value="DEXHc_ASCC3_2"/>
    <property type="match status" value="1"/>
</dbReference>
<dbReference type="Pfam" id="PF18149">
    <property type="entry name" value="Helicase_PWI"/>
    <property type="match status" value="1"/>
</dbReference>
<evidence type="ECO:0000256" key="2">
    <source>
        <dbReference type="ARBA" id="ARBA00022741"/>
    </source>
</evidence>
<dbReference type="SUPFAM" id="SSF81296">
    <property type="entry name" value="E set domains"/>
    <property type="match status" value="1"/>
</dbReference>
<proteinExistence type="predicted"/>
<dbReference type="FunFam" id="3.40.50.300:FF:000198">
    <property type="entry name" value="Activating signal cointegrator 1 complex subunit"/>
    <property type="match status" value="1"/>
</dbReference>
<dbReference type="SMART" id="SM00973">
    <property type="entry name" value="Sec63"/>
    <property type="match status" value="2"/>
</dbReference>
<dbReference type="InterPro" id="IPR011545">
    <property type="entry name" value="DEAD/DEAH_box_helicase_dom"/>
</dbReference>
<dbReference type="InterPro" id="IPR014001">
    <property type="entry name" value="Helicase_ATP-bd"/>
</dbReference>
<feature type="domain" description="Helicase ATP-binding" evidence="7">
    <location>
        <begin position="1273"/>
        <end position="1448"/>
    </location>
</feature>
<dbReference type="FunFam" id="3.40.50.300:FF:000231">
    <property type="entry name" value="Activating signal cointegrator 1 complex subunit 3"/>
    <property type="match status" value="1"/>
</dbReference>
<evidence type="ECO:0000256" key="1">
    <source>
        <dbReference type="ARBA" id="ARBA00022737"/>
    </source>
</evidence>
<dbReference type="FunFam" id="3.40.50.300:FF:000062">
    <property type="entry name" value="U5 small nuclear ribonucleoprotein helicase"/>
    <property type="match status" value="1"/>
</dbReference>
<dbReference type="GeneID" id="42006070"/>
<dbReference type="Pfam" id="PF00271">
    <property type="entry name" value="Helicase_C"/>
    <property type="match status" value="2"/>
</dbReference>
<dbReference type="SUPFAM" id="SSF158702">
    <property type="entry name" value="Sec63 N-terminal domain-like"/>
    <property type="match status" value="2"/>
</dbReference>
<feature type="domain" description="Helicase C-terminal" evidence="8">
    <location>
        <begin position="635"/>
        <end position="829"/>
    </location>
</feature>
<dbReference type="Pfam" id="PF02889">
    <property type="entry name" value="Sec63"/>
    <property type="match status" value="2"/>
</dbReference>
<dbReference type="InterPro" id="IPR035892">
    <property type="entry name" value="C2_domain_sf"/>
</dbReference>
<dbReference type="Proteomes" id="UP000319731">
    <property type="component" value="Unassembled WGS sequence"/>
</dbReference>
<dbReference type="InterPro" id="IPR057842">
    <property type="entry name" value="WH_MER3"/>
</dbReference>
<dbReference type="GO" id="GO:0006397">
    <property type="term" value="P:mRNA processing"/>
    <property type="evidence" value="ECO:0007669"/>
    <property type="project" value="UniProtKB-ARBA"/>
</dbReference>